<evidence type="ECO:0000256" key="7">
    <source>
        <dbReference type="PROSITE-ProRule" id="PRU00524"/>
    </source>
</evidence>
<evidence type="ECO:0000256" key="5">
    <source>
        <dbReference type="ARBA" id="ARBA00044503"/>
    </source>
</evidence>
<keyword evidence="4" id="KW-0788">Thiol protease</keyword>
<dbReference type="NCBIfam" id="NF011126">
    <property type="entry name" value="PRK14553.1-6"/>
    <property type="match status" value="1"/>
</dbReference>
<dbReference type="EMBL" id="VOQF01000007">
    <property type="protein sequence ID" value="TXC90085.1"/>
    <property type="molecule type" value="Genomic_DNA"/>
</dbReference>
<dbReference type="GO" id="GO:0006508">
    <property type="term" value="P:proteolysis"/>
    <property type="evidence" value="ECO:0007669"/>
    <property type="project" value="UniProtKB-KW"/>
</dbReference>
<dbReference type="Pfam" id="PF04327">
    <property type="entry name" value="Peptidase_Prp"/>
    <property type="match status" value="1"/>
</dbReference>
<dbReference type="OrthoDB" id="48998at2"/>
<protein>
    <recommendedName>
        <fullName evidence="6">Ribosomal processing cysteine protease Prp</fullName>
    </recommendedName>
</protein>
<dbReference type="InterPro" id="IPR036764">
    <property type="entry name" value="Peptidase_Prp_sf"/>
</dbReference>
<dbReference type="PANTHER" id="PTHR39178">
    <property type="entry name" value="HYPOTHETICAL RIBOSOME-ASSOCIATED PROTEIN"/>
    <property type="match status" value="1"/>
</dbReference>
<evidence type="ECO:0000313" key="9">
    <source>
        <dbReference type="EMBL" id="TXC90085.1"/>
    </source>
</evidence>
<keyword evidence="3" id="KW-0378">Hydrolase</keyword>
<name>A0A5C6VYG6_9BACI</name>
<dbReference type="InterPro" id="IPR007422">
    <property type="entry name" value="Peptidase_Prp"/>
</dbReference>
<dbReference type="Gene3D" id="3.30.70.1490">
    <property type="entry name" value="Cysteine protease Prp"/>
    <property type="match status" value="1"/>
</dbReference>
<comment type="caution">
    <text evidence="9">The sequence shown here is derived from an EMBL/GenBank/DDBJ whole genome shotgun (WGS) entry which is preliminary data.</text>
</comment>
<comment type="similarity">
    <text evidence="5">Belongs to the Prp family.</text>
</comment>
<dbReference type="PANTHER" id="PTHR39178:SF1">
    <property type="entry name" value="RIBOSOMAL-PROCESSING CYSTEINE PROTEASE PRP"/>
    <property type="match status" value="1"/>
</dbReference>
<dbReference type="Proteomes" id="UP000321363">
    <property type="component" value="Unassembled WGS sequence"/>
</dbReference>
<dbReference type="GO" id="GO:0042254">
    <property type="term" value="P:ribosome biogenesis"/>
    <property type="evidence" value="ECO:0007669"/>
    <property type="project" value="UniProtKB-KW"/>
</dbReference>
<keyword evidence="10" id="KW-1185">Reference proteome</keyword>
<evidence type="ECO:0000259" key="8">
    <source>
        <dbReference type="PROSITE" id="PS51177"/>
    </source>
</evidence>
<evidence type="ECO:0000256" key="1">
    <source>
        <dbReference type="ARBA" id="ARBA00022517"/>
    </source>
</evidence>
<dbReference type="PROSITE" id="PS51177">
    <property type="entry name" value="LUMAZINE_BIND"/>
    <property type="match status" value="1"/>
</dbReference>
<dbReference type="InterPro" id="IPR026017">
    <property type="entry name" value="Lumazine-bd_dom"/>
</dbReference>
<dbReference type="AlphaFoldDB" id="A0A5C6VYG6"/>
<proteinExistence type="inferred from homology"/>
<sequence length="119" mass="12778">MINVKIYRSNEGLITSFILSGHAEFAEHGKDLVCAGASAVTFGSVNAVLSLTKIEPQIDQGGDGGYLHVRLPKNLDPSTSEKVQLLLEGMVVSLQTIETDYEQYISVSIMNETGGETSC</sequence>
<organism evidence="9 10">
    <name type="scientific">Metabacillus litoralis</name>
    <dbReference type="NCBI Taxonomy" id="152268"/>
    <lineage>
        <taxon>Bacteria</taxon>
        <taxon>Bacillati</taxon>
        <taxon>Bacillota</taxon>
        <taxon>Bacilli</taxon>
        <taxon>Bacillales</taxon>
        <taxon>Bacillaceae</taxon>
        <taxon>Metabacillus</taxon>
    </lineage>
</organism>
<dbReference type="CDD" id="cd16332">
    <property type="entry name" value="Prp-like"/>
    <property type="match status" value="1"/>
</dbReference>
<dbReference type="GO" id="GO:0008234">
    <property type="term" value="F:cysteine-type peptidase activity"/>
    <property type="evidence" value="ECO:0007669"/>
    <property type="project" value="UniProtKB-KW"/>
</dbReference>
<accession>A0A5C6VYG6</accession>
<dbReference type="RefSeq" id="WP_146949155.1">
    <property type="nucleotide sequence ID" value="NZ_VOQF01000007.1"/>
</dbReference>
<gene>
    <name evidence="9" type="ORF">FS935_13555</name>
</gene>
<evidence type="ECO:0000256" key="6">
    <source>
        <dbReference type="ARBA" id="ARBA00044538"/>
    </source>
</evidence>
<evidence type="ECO:0000313" key="10">
    <source>
        <dbReference type="Proteomes" id="UP000321363"/>
    </source>
</evidence>
<feature type="domain" description="Lumazine-binding" evidence="8">
    <location>
        <begin position="40"/>
        <end position="119"/>
    </location>
</feature>
<dbReference type="SUPFAM" id="SSF118010">
    <property type="entry name" value="TM1457-like"/>
    <property type="match status" value="1"/>
</dbReference>
<keyword evidence="2 9" id="KW-0645">Protease</keyword>
<keyword evidence="1" id="KW-0690">Ribosome biogenesis</keyword>
<evidence type="ECO:0000256" key="2">
    <source>
        <dbReference type="ARBA" id="ARBA00022670"/>
    </source>
</evidence>
<feature type="repeat" description="Lumazine-binding" evidence="7">
    <location>
        <begin position="40"/>
        <end position="119"/>
    </location>
</feature>
<reference evidence="9 10" key="1">
    <citation type="journal article" date="2005" name="Int. J. Syst. Evol. Microbiol.">
        <title>Bacillus litoralis sp. nov., isolated from a tidal flat of the Yellow Sea in Korea.</title>
        <authorList>
            <person name="Yoon J.H."/>
            <person name="Oh T.K."/>
        </authorList>
    </citation>
    <scope>NUCLEOTIDE SEQUENCE [LARGE SCALE GENOMIC DNA]</scope>
    <source>
        <strain evidence="9 10">SW-211</strain>
    </source>
</reference>
<evidence type="ECO:0000256" key="4">
    <source>
        <dbReference type="ARBA" id="ARBA00022807"/>
    </source>
</evidence>
<evidence type="ECO:0000256" key="3">
    <source>
        <dbReference type="ARBA" id="ARBA00022801"/>
    </source>
</evidence>